<dbReference type="RefSeq" id="WP_181406446.1">
    <property type="nucleotide sequence ID" value="NZ_JBHUMR010000006.1"/>
</dbReference>
<evidence type="ECO:0000256" key="4">
    <source>
        <dbReference type="ARBA" id="ARBA00022475"/>
    </source>
</evidence>
<evidence type="ECO:0000256" key="1">
    <source>
        <dbReference type="ARBA" id="ARBA00004651"/>
    </source>
</evidence>
<feature type="transmembrane region" description="Helical" evidence="8">
    <location>
        <begin position="224"/>
        <end position="246"/>
    </location>
</feature>
<evidence type="ECO:0000256" key="2">
    <source>
        <dbReference type="ARBA" id="ARBA00010100"/>
    </source>
</evidence>
<protein>
    <recommendedName>
        <fullName evidence="8">L-lactate permease</fullName>
    </recommendedName>
</protein>
<evidence type="ECO:0000313" key="10">
    <source>
        <dbReference type="Proteomes" id="UP001597458"/>
    </source>
</evidence>
<evidence type="ECO:0000256" key="6">
    <source>
        <dbReference type="ARBA" id="ARBA00022989"/>
    </source>
</evidence>
<comment type="subcellular location">
    <subcellularLocation>
        <location evidence="1 8">Cell membrane</location>
        <topology evidence="1 8">Multi-pass membrane protein</topology>
    </subcellularLocation>
</comment>
<gene>
    <name evidence="9" type="ORF">ACFSTF_01930</name>
</gene>
<keyword evidence="5 8" id="KW-0812">Transmembrane</keyword>
<evidence type="ECO:0000256" key="8">
    <source>
        <dbReference type="RuleBase" id="RU365092"/>
    </source>
</evidence>
<comment type="similarity">
    <text evidence="2 8">Belongs to the lactate permease family.</text>
</comment>
<dbReference type="PANTHER" id="PTHR30003:SF0">
    <property type="entry name" value="GLYCOLATE PERMEASE GLCA-RELATED"/>
    <property type="match status" value="1"/>
</dbReference>
<dbReference type="EMBL" id="JBHUMR010000006">
    <property type="protein sequence ID" value="MFD2616084.1"/>
    <property type="molecule type" value="Genomic_DNA"/>
</dbReference>
<evidence type="ECO:0000313" key="9">
    <source>
        <dbReference type="EMBL" id="MFD2616084.1"/>
    </source>
</evidence>
<evidence type="ECO:0000256" key="3">
    <source>
        <dbReference type="ARBA" id="ARBA00022448"/>
    </source>
</evidence>
<evidence type="ECO:0000256" key="7">
    <source>
        <dbReference type="ARBA" id="ARBA00023136"/>
    </source>
</evidence>
<feature type="transmembrane region" description="Helical" evidence="8">
    <location>
        <begin position="154"/>
        <end position="178"/>
    </location>
</feature>
<name>A0ABW5PN05_9BACI</name>
<dbReference type="Pfam" id="PF02652">
    <property type="entry name" value="Lactate_perm"/>
    <property type="match status" value="1"/>
</dbReference>
<comment type="caution">
    <text evidence="9">The sequence shown here is derived from an EMBL/GenBank/DDBJ whole genome shotgun (WGS) entry which is preliminary data.</text>
</comment>
<feature type="transmembrane region" description="Helical" evidence="8">
    <location>
        <begin position="198"/>
        <end position="217"/>
    </location>
</feature>
<keyword evidence="10" id="KW-1185">Reference proteome</keyword>
<feature type="transmembrane region" description="Helical" evidence="8">
    <location>
        <begin position="374"/>
        <end position="395"/>
    </location>
</feature>
<feature type="transmembrane region" description="Helical" evidence="8">
    <location>
        <begin position="252"/>
        <end position="269"/>
    </location>
</feature>
<feature type="transmembrane region" description="Helical" evidence="8">
    <location>
        <begin position="439"/>
        <end position="462"/>
    </location>
</feature>
<evidence type="ECO:0000256" key="5">
    <source>
        <dbReference type="ARBA" id="ARBA00022692"/>
    </source>
</evidence>
<dbReference type="NCBIfam" id="TIGR00795">
    <property type="entry name" value="lctP"/>
    <property type="match status" value="1"/>
</dbReference>
<proteinExistence type="inferred from homology"/>
<organism evidence="9 10">
    <name type="scientific">Terrilactibacillus laevilacticus</name>
    <dbReference type="NCBI Taxonomy" id="1380157"/>
    <lineage>
        <taxon>Bacteria</taxon>
        <taxon>Bacillati</taxon>
        <taxon>Bacillota</taxon>
        <taxon>Bacilli</taxon>
        <taxon>Bacillales</taxon>
        <taxon>Bacillaceae</taxon>
        <taxon>Terrilactibacillus</taxon>
    </lineage>
</organism>
<keyword evidence="6 8" id="KW-1133">Transmembrane helix</keyword>
<feature type="transmembrane region" description="Helical" evidence="8">
    <location>
        <begin position="12"/>
        <end position="33"/>
    </location>
</feature>
<comment type="function">
    <text evidence="8">Uptake of L-lactate across the membrane. Can also transport D-lactate and glycolate.</text>
</comment>
<feature type="transmembrane region" description="Helical" evidence="8">
    <location>
        <begin position="40"/>
        <end position="58"/>
    </location>
</feature>
<sequence length="557" mass="60071">MMHWVQNYNPFGNLAVSFFVACIPIIFFFWALAVKKMKGYVAGLLTVFVAVLVAIIVYKMPVSLAVSATVFGGFQGLWPIGWIIVTAVFLYKLTVVSGHFKIIRDSIASITEDRRLQALLIAFSFGAFLEGTAGYGTPVAIAGGLLAGLGFNPFYAAGLCLIANTAPVAFGGVGIPILTSAQVADMDVMAISQMVGRQVPLLSLFVPFWLVFIMSGWKRTIEVLPAILVCGLSFSLTQFITANYLGPELPDITSAIASLVSLTIFLKVWKPKTIFRFKNEESQEGLISGSEVTEQAAAQSRDMHHSLKQIIQAWSPFILLVGIICIWGGLDIVKKALNSLTMMISVPFLDGAIDKTEPIVNESVPYEAVYKFDLLAATGTAILVACLISKFLLQLSWKKWIQTFRDTIKELTFPLIMVVSVLGFAYIENYSGMSATLGLGLASTGVAFPFVAPIIGWMGVFLTGSDTSSNALFSNLQKITGHQIGVDSTLLVAANSTGGVTAKMISPQSIAVATAATGLVGKEGSLFMFTIKHSLFFLAITGLITLLQAYLLQWMIP</sequence>
<feature type="transmembrane region" description="Helical" evidence="8">
    <location>
        <begin position="535"/>
        <end position="556"/>
    </location>
</feature>
<dbReference type="PANTHER" id="PTHR30003">
    <property type="entry name" value="L-LACTATE PERMEASE"/>
    <property type="match status" value="1"/>
</dbReference>
<dbReference type="Proteomes" id="UP001597458">
    <property type="component" value="Unassembled WGS sequence"/>
</dbReference>
<dbReference type="InterPro" id="IPR003804">
    <property type="entry name" value="Lactate_perm"/>
</dbReference>
<accession>A0ABW5PN05</accession>
<keyword evidence="4 8" id="KW-1003">Cell membrane</keyword>
<feature type="transmembrane region" description="Helical" evidence="8">
    <location>
        <begin position="64"/>
        <end position="91"/>
    </location>
</feature>
<keyword evidence="3 8" id="KW-0813">Transport</keyword>
<feature type="transmembrane region" description="Helical" evidence="8">
    <location>
        <begin position="310"/>
        <end position="330"/>
    </location>
</feature>
<keyword evidence="7 8" id="KW-0472">Membrane</keyword>
<feature type="transmembrane region" description="Helical" evidence="8">
    <location>
        <begin position="407"/>
        <end position="427"/>
    </location>
</feature>
<reference evidence="10" key="1">
    <citation type="journal article" date="2019" name="Int. J. Syst. Evol. Microbiol.">
        <title>The Global Catalogue of Microorganisms (GCM) 10K type strain sequencing project: providing services to taxonomists for standard genome sequencing and annotation.</title>
        <authorList>
            <consortium name="The Broad Institute Genomics Platform"/>
            <consortium name="The Broad Institute Genome Sequencing Center for Infectious Disease"/>
            <person name="Wu L."/>
            <person name="Ma J."/>
        </authorList>
    </citation>
    <scope>NUCLEOTIDE SEQUENCE [LARGE SCALE GENOMIC DNA]</scope>
    <source>
        <strain evidence="10">TISTR 2241</strain>
    </source>
</reference>